<sequence>MMSVRCGSVIGSNQPEALSIGYPMAGSISQEQTQGQGEDDASTKESKKIAAATKRKERPGGKAKKNQKEVVALDNPAMSSRSKTVLPTNPSMATRSKRRPSL</sequence>
<dbReference type="AlphaFoldDB" id="A0A1Z5R8X5"/>
<keyword evidence="3" id="KW-1185">Reference proteome</keyword>
<organism evidence="2 3">
    <name type="scientific">Sorghum bicolor</name>
    <name type="common">Sorghum</name>
    <name type="synonym">Sorghum vulgare</name>
    <dbReference type="NCBI Taxonomy" id="4558"/>
    <lineage>
        <taxon>Eukaryota</taxon>
        <taxon>Viridiplantae</taxon>
        <taxon>Streptophyta</taxon>
        <taxon>Embryophyta</taxon>
        <taxon>Tracheophyta</taxon>
        <taxon>Spermatophyta</taxon>
        <taxon>Magnoliopsida</taxon>
        <taxon>Liliopsida</taxon>
        <taxon>Poales</taxon>
        <taxon>Poaceae</taxon>
        <taxon>PACMAD clade</taxon>
        <taxon>Panicoideae</taxon>
        <taxon>Andropogonodae</taxon>
        <taxon>Andropogoneae</taxon>
        <taxon>Sorghinae</taxon>
        <taxon>Sorghum</taxon>
    </lineage>
</organism>
<protein>
    <submittedName>
        <fullName evidence="2">Uncharacterized protein</fullName>
    </submittedName>
</protein>
<name>A0A1Z5R8X5_SORBI</name>
<feature type="compositionally biased region" description="Basic residues" evidence="1">
    <location>
        <begin position="53"/>
        <end position="65"/>
    </location>
</feature>
<feature type="region of interest" description="Disordered" evidence="1">
    <location>
        <begin position="1"/>
        <end position="102"/>
    </location>
</feature>
<evidence type="ECO:0000256" key="1">
    <source>
        <dbReference type="SAM" id="MobiDB-lite"/>
    </source>
</evidence>
<dbReference type="OMA" id="EPMTIEF"/>
<evidence type="ECO:0000313" key="3">
    <source>
        <dbReference type="Proteomes" id="UP000000768"/>
    </source>
</evidence>
<evidence type="ECO:0000313" key="2">
    <source>
        <dbReference type="EMBL" id="OQU79905.1"/>
    </source>
</evidence>
<accession>A0A1Z5R8X5</accession>
<reference evidence="3" key="2">
    <citation type="journal article" date="2018" name="Plant J.">
        <title>The Sorghum bicolor reference genome: improved assembly, gene annotations, a transcriptome atlas, and signatures of genome organization.</title>
        <authorList>
            <person name="McCormick R.F."/>
            <person name="Truong S.K."/>
            <person name="Sreedasyam A."/>
            <person name="Jenkins J."/>
            <person name="Shu S."/>
            <person name="Sims D."/>
            <person name="Kennedy M."/>
            <person name="Amirebrahimi M."/>
            <person name="Weers B.D."/>
            <person name="McKinley B."/>
            <person name="Mattison A."/>
            <person name="Morishige D.T."/>
            <person name="Grimwood J."/>
            <person name="Schmutz J."/>
            <person name="Mullet J.E."/>
        </authorList>
    </citation>
    <scope>NUCLEOTIDE SEQUENCE [LARGE SCALE GENOMIC DNA]</scope>
    <source>
        <strain evidence="3">cv. BTx623</strain>
    </source>
</reference>
<feature type="compositionally biased region" description="Polar residues" evidence="1">
    <location>
        <begin position="27"/>
        <end position="36"/>
    </location>
</feature>
<feature type="compositionally biased region" description="Polar residues" evidence="1">
    <location>
        <begin position="77"/>
        <end position="94"/>
    </location>
</feature>
<dbReference type="InParanoid" id="A0A1Z5R8X5"/>
<gene>
    <name evidence="2" type="ORF">SORBI_3007G043050</name>
</gene>
<dbReference type="Proteomes" id="UP000000768">
    <property type="component" value="Chromosome 7"/>
</dbReference>
<reference evidence="2 3" key="1">
    <citation type="journal article" date="2009" name="Nature">
        <title>The Sorghum bicolor genome and the diversification of grasses.</title>
        <authorList>
            <person name="Paterson A.H."/>
            <person name="Bowers J.E."/>
            <person name="Bruggmann R."/>
            <person name="Dubchak I."/>
            <person name="Grimwood J."/>
            <person name="Gundlach H."/>
            <person name="Haberer G."/>
            <person name="Hellsten U."/>
            <person name="Mitros T."/>
            <person name="Poliakov A."/>
            <person name="Schmutz J."/>
            <person name="Spannagl M."/>
            <person name="Tang H."/>
            <person name="Wang X."/>
            <person name="Wicker T."/>
            <person name="Bharti A.K."/>
            <person name="Chapman J."/>
            <person name="Feltus F.A."/>
            <person name="Gowik U."/>
            <person name="Grigoriev I.V."/>
            <person name="Lyons E."/>
            <person name="Maher C.A."/>
            <person name="Martis M."/>
            <person name="Narechania A."/>
            <person name="Otillar R.P."/>
            <person name="Penning B.W."/>
            <person name="Salamov A.A."/>
            <person name="Wang Y."/>
            <person name="Zhang L."/>
            <person name="Carpita N.C."/>
            <person name="Freeling M."/>
            <person name="Gingle A.R."/>
            <person name="Hash C.T."/>
            <person name="Keller B."/>
            <person name="Klein P."/>
            <person name="Kresovich S."/>
            <person name="McCann M.C."/>
            <person name="Ming R."/>
            <person name="Peterson D.G."/>
            <person name="Mehboob-ur-Rahman"/>
            <person name="Ware D."/>
            <person name="Westhoff P."/>
            <person name="Mayer K.F."/>
            <person name="Messing J."/>
            <person name="Rokhsar D.S."/>
        </authorList>
    </citation>
    <scope>NUCLEOTIDE SEQUENCE [LARGE SCALE GENOMIC DNA]</scope>
    <source>
        <strain evidence="3">cv. BTx623</strain>
    </source>
</reference>
<proteinExistence type="predicted"/>
<dbReference type="EMBL" id="CM000766">
    <property type="protein sequence ID" value="OQU79905.1"/>
    <property type="molecule type" value="Genomic_DNA"/>
</dbReference>
<dbReference type="Gramene" id="OQU79905">
    <property type="protein sequence ID" value="OQU79905"/>
    <property type="gene ID" value="SORBI_3007G043050"/>
</dbReference>